<dbReference type="OrthoDB" id="676979at2759"/>
<dbReference type="InterPro" id="IPR001611">
    <property type="entry name" value="Leu-rich_rpt"/>
</dbReference>
<evidence type="ECO:0000313" key="7">
    <source>
        <dbReference type="Proteomes" id="UP000282613"/>
    </source>
</evidence>
<keyword evidence="7" id="KW-1185">Reference proteome</keyword>
<dbReference type="PANTHER" id="PTHR48051">
    <property type="match status" value="1"/>
</dbReference>
<protein>
    <submittedName>
        <fullName evidence="8">Leucine-rich repeat protein SHOC-2</fullName>
    </submittedName>
</protein>
<feature type="region of interest" description="Disordered" evidence="4">
    <location>
        <begin position="45"/>
        <end position="80"/>
    </location>
</feature>
<dbReference type="InterPro" id="IPR050216">
    <property type="entry name" value="LRR_domain-containing"/>
</dbReference>
<evidence type="ECO:0000313" key="8">
    <source>
        <dbReference type="WBParaSite" id="TASK_0000836001-mRNA-1"/>
    </source>
</evidence>
<dbReference type="SUPFAM" id="SSF52058">
    <property type="entry name" value="L domain-like"/>
    <property type="match status" value="2"/>
</dbReference>
<dbReference type="Gene3D" id="3.80.10.10">
    <property type="entry name" value="Ribonuclease Inhibitor"/>
    <property type="match status" value="3"/>
</dbReference>
<dbReference type="PANTHER" id="PTHR48051:SF1">
    <property type="entry name" value="RAS SUPPRESSOR PROTEIN 1"/>
    <property type="match status" value="1"/>
</dbReference>
<evidence type="ECO:0000259" key="5">
    <source>
        <dbReference type="Pfam" id="PF23598"/>
    </source>
</evidence>
<dbReference type="PROSITE" id="PS51450">
    <property type="entry name" value="LRR"/>
    <property type="match status" value="4"/>
</dbReference>
<feature type="domain" description="Disease resistance R13L4/SHOC-2-like LRR" evidence="5">
    <location>
        <begin position="512"/>
        <end position="629"/>
    </location>
</feature>
<dbReference type="Pfam" id="PF23598">
    <property type="entry name" value="LRR_14"/>
    <property type="match status" value="1"/>
</dbReference>
<accession>A0A158RA38</accession>
<dbReference type="Proteomes" id="UP000282613">
    <property type="component" value="Unassembled WGS sequence"/>
</dbReference>
<dbReference type="GO" id="GO:0005737">
    <property type="term" value="C:cytoplasm"/>
    <property type="evidence" value="ECO:0007669"/>
    <property type="project" value="TreeGrafter"/>
</dbReference>
<dbReference type="Pfam" id="PF13855">
    <property type="entry name" value="LRR_8"/>
    <property type="match status" value="1"/>
</dbReference>
<comment type="similarity">
    <text evidence="3">Belongs to the SHOC2 family.</text>
</comment>
<dbReference type="STRING" id="60517.A0A158RA38"/>
<dbReference type="SMART" id="SM00364">
    <property type="entry name" value="LRR_BAC"/>
    <property type="match status" value="11"/>
</dbReference>
<dbReference type="InterPro" id="IPR003591">
    <property type="entry name" value="Leu-rich_rpt_typical-subtyp"/>
</dbReference>
<reference evidence="6 7" key="2">
    <citation type="submission" date="2018-11" db="EMBL/GenBank/DDBJ databases">
        <authorList>
            <consortium name="Pathogen Informatics"/>
        </authorList>
    </citation>
    <scope>NUCLEOTIDE SEQUENCE [LARGE SCALE GENOMIC DNA]</scope>
</reference>
<keyword evidence="2" id="KW-0677">Repeat</keyword>
<dbReference type="SMART" id="SM00369">
    <property type="entry name" value="LRR_TYP"/>
    <property type="match status" value="11"/>
</dbReference>
<evidence type="ECO:0000313" key="6">
    <source>
        <dbReference type="EMBL" id="VDK40104.1"/>
    </source>
</evidence>
<dbReference type="InterPro" id="IPR032675">
    <property type="entry name" value="LRR_dom_sf"/>
</dbReference>
<name>A0A158RA38_TAEAS</name>
<evidence type="ECO:0000256" key="2">
    <source>
        <dbReference type="ARBA" id="ARBA00022737"/>
    </source>
</evidence>
<reference evidence="8" key="1">
    <citation type="submission" date="2016-04" db="UniProtKB">
        <authorList>
            <consortium name="WormBaseParasite"/>
        </authorList>
    </citation>
    <scope>IDENTIFICATION</scope>
</reference>
<gene>
    <name evidence="6" type="ORF">TASK_LOCUS8361</name>
</gene>
<dbReference type="AlphaFoldDB" id="A0A158RA38"/>
<dbReference type="SMART" id="SM00365">
    <property type="entry name" value="LRR_SD22"/>
    <property type="match status" value="4"/>
</dbReference>
<evidence type="ECO:0000256" key="1">
    <source>
        <dbReference type="ARBA" id="ARBA00022614"/>
    </source>
</evidence>
<dbReference type="FunFam" id="3.80.10.10:FF:000281">
    <property type="entry name" value="Leucine-rich repeat protein soc-2"/>
    <property type="match status" value="1"/>
</dbReference>
<proteinExistence type="inferred from homology"/>
<sequence length="655" mass="72156">MTSGTANGSNNSSESVSYAHKIEHDLDHLDMVNVLETASLNSRRKSCLAGSTPHNPKKSKVTVQRPGERKAHRCGPNVKKNKKSGSDCVKAIIQCQDKEDMHLDLAGSQLYALPTSIRVLSAHLCELSLYTNKLVSLPDEIGTLTQLTKLMVQENSLNSLPDSLAECTRLSILDVRHNKLGEIPPVVYRLSNLVLLLLHCNRIRVVDGDIGRLTKLQVLSLGENKIRNLPSIPGVCELKQLTTLDVSKSQLERLPDAQNDSAMPLTKIGLLLSQLLPLGLYFVGRPSLVAALAVGIIHIPSLSVEIGQCRSLTEISVQNNKLTSLPESIGELTRLERLGIKYNHLEALPAPLARCSHHSELNIENNNICQIPAGLLANLKNFTGLSLSRNRFTVFPSGGPQQFVAIQEINMDHNRITKIPFGVFSRASDLVKLNMESNELAVLPPDVKTWTSLVELNLSTNQLTRLPYDIDHLLNLEVLILSDNLLKVCALIHHPISGYACFMYTQPTACTFSSFQRVPPSIQELRKLKVLDLAGNRLDCLPTEIGNLTELQHLILQSNRLTVLPSSIGCLQNLTYLAIGENDLQSLPPAIGELKRLEMLCLDDNFNLHDLPSELVWCCSLQTISTVNCPLSMIPVNVVSAKPSPLIQVGFLKKF</sequence>
<evidence type="ECO:0000256" key="3">
    <source>
        <dbReference type="ARBA" id="ARBA00023786"/>
    </source>
</evidence>
<organism evidence="8">
    <name type="scientific">Taenia asiatica</name>
    <name type="common">Asian tapeworm</name>
    <dbReference type="NCBI Taxonomy" id="60517"/>
    <lineage>
        <taxon>Eukaryota</taxon>
        <taxon>Metazoa</taxon>
        <taxon>Spiralia</taxon>
        <taxon>Lophotrochozoa</taxon>
        <taxon>Platyhelminthes</taxon>
        <taxon>Cestoda</taxon>
        <taxon>Eucestoda</taxon>
        <taxon>Cyclophyllidea</taxon>
        <taxon>Taeniidae</taxon>
        <taxon>Taenia</taxon>
    </lineage>
</organism>
<evidence type="ECO:0000256" key="4">
    <source>
        <dbReference type="SAM" id="MobiDB-lite"/>
    </source>
</evidence>
<keyword evidence="1" id="KW-0433">Leucine-rich repeat</keyword>
<dbReference type="FunFam" id="3.80.10.10:FF:001339">
    <property type="entry name" value="Leucine-rich repeat protein SHOC-2"/>
    <property type="match status" value="1"/>
</dbReference>
<dbReference type="WBParaSite" id="TASK_0000836001-mRNA-1">
    <property type="protein sequence ID" value="TASK_0000836001-mRNA-1"/>
    <property type="gene ID" value="TASK_0000836001"/>
</dbReference>
<dbReference type="EMBL" id="UYRS01018784">
    <property type="protein sequence ID" value="VDK40104.1"/>
    <property type="molecule type" value="Genomic_DNA"/>
</dbReference>
<dbReference type="InterPro" id="IPR055414">
    <property type="entry name" value="LRR_R13L4/SHOC2-like"/>
</dbReference>